<dbReference type="PANTHER" id="PTHR42940:SF8">
    <property type="entry name" value="VACUOLAR PROTEIN SORTING-ASSOCIATED PROTEIN 11"/>
    <property type="match status" value="1"/>
</dbReference>
<dbReference type="GO" id="GO:0046872">
    <property type="term" value="F:metal ion binding"/>
    <property type="evidence" value="ECO:0007669"/>
    <property type="project" value="UniProtKB-KW"/>
</dbReference>
<dbReference type="Pfam" id="PF08240">
    <property type="entry name" value="ADH_N"/>
    <property type="match status" value="1"/>
</dbReference>
<organism evidence="8 9">
    <name type="scientific">Modicisalibacter xianhensis</name>
    <dbReference type="NCBI Taxonomy" id="442341"/>
    <lineage>
        <taxon>Bacteria</taxon>
        <taxon>Pseudomonadati</taxon>
        <taxon>Pseudomonadota</taxon>
        <taxon>Gammaproteobacteria</taxon>
        <taxon>Oceanospirillales</taxon>
        <taxon>Halomonadaceae</taxon>
        <taxon>Modicisalibacter</taxon>
    </lineage>
</organism>
<comment type="cofactor">
    <cofactor evidence="1">
        <name>Zn(2+)</name>
        <dbReference type="ChEBI" id="CHEBI:29105"/>
    </cofactor>
</comment>
<reference evidence="8 9" key="1">
    <citation type="submission" date="2016-10" db="EMBL/GenBank/DDBJ databases">
        <authorList>
            <person name="de Groot N.N."/>
        </authorList>
    </citation>
    <scope>NUCLEOTIDE SEQUENCE [LARGE SCALE GENOMIC DNA]</scope>
    <source>
        <strain evidence="8 9">CGMCC 1.6848</strain>
    </source>
</reference>
<dbReference type="GO" id="GO:0005737">
    <property type="term" value="C:cytoplasm"/>
    <property type="evidence" value="ECO:0007669"/>
    <property type="project" value="TreeGrafter"/>
</dbReference>
<evidence type="ECO:0000256" key="1">
    <source>
        <dbReference type="ARBA" id="ARBA00001947"/>
    </source>
</evidence>
<dbReference type="EC" id="1.1.1.1" evidence="3"/>
<accession>A0A1I2YQK3</accession>
<dbReference type="EMBL" id="FOPY01000002">
    <property type="protein sequence ID" value="SFH27963.1"/>
    <property type="molecule type" value="Genomic_DNA"/>
</dbReference>
<dbReference type="PANTHER" id="PTHR42940">
    <property type="entry name" value="ALCOHOL DEHYDROGENASE 1-RELATED"/>
    <property type="match status" value="1"/>
</dbReference>
<dbReference type="Gene3D" id="3.40.50.720">
    <property type="entry name" value="NAD(P)-binding Rossmann-like Domain"/>
    <property type="match status" value="1"/>
</dbReference>
<dbReference type="SMART" id="SM00829">
    <property type="entry name" value="PKS_ER"/>
    <property type="match status" value="1"/>
</dbReference>
<dbReference type="InterPro" id="IPR013154">
    <property type="entry name" value="ADH-like_N"/>
</dbReference>
<keyword evidence="9" id="KW-1185">Reference proteome</keyword>
<dbReference type="SUPFAM" id="SSF51735">
    <property type="entry name" value="NAD(P)-binding Rossmann-fold domains"/>
    <property type="match status" value="1"/>
</dbReference>
<protein>
    <recommendedName>
        <fullName evidence="3">alcohol dehydrogenase</fullName>
        <ecNumber evidence="3">1.1.1.1</ecNumber>
    </recommendedName>
</protein>
<dbReference type="AlphaFoldDB" id="A0A1I2YQK3"/>
<evidence type="ECO:0000256" key="2">
    <source>
        <dbReference type="ARBA" id="ARBA00008072"/>
    </source>
</evidence>
<dbReference type="RefSeq" id="WP_092843227.1">
    <property type="nucleotide sequence ID" value="NZ_FOPY01000002.1"/>
</dbReference>
<dbReference type="InterPro" id="IPR036291">
    <property type="entry name" value="NAD(P)-bd_dom_sf"/>
</dbReference>
<comment type="similarity">
    <text evidence="2">Belongs to the zinc-containing alcohol dehydrogenase family.</text>
</comment>
<dbReference type="InterPro" id="IPR020843">
    <property type="entry name" value="ER"/>
</dbReference>
<evidence type="ECO:0000256" key="3">
    <source>
        <dbReference type="ARBA" id="ARBA00013190"/>
    </source>
</evidence>
<dbReference type="SUPFAM" id="SSF50129">
    <property type="entry name" value="GroES-like"/>
    <property type="match status" value="1"/>
</dbReference>
<dbReference type="CDD" id="cd08298">
    <property type="entry name" value="CAD2"/>
    <property type="match status" value="1"/>
</dbReference>
<dbReference type="InterPro" id="IPR011032">
    <property type="entry name" value="GroES-like_sf"/>
</dbReference>
<keyword evidence="6" id="KW-0560">Oxidoreductase</keyword>
<dbReference type="STRING" id="442341.SAMN04487959_10290"/>
<keyword evidence="5" id="KW-0862">Zinc</keyword>
<dbReference type="Gene3D" id="3.90.180.10">
    <property type="entry name" value="Medium-chain alcohol dehydrogenases, catalytic domain"/>
    <property type="match status" value="1"/>
</dbReference>
<feature type="domain" description="Enoyl reductase (ER)" evidence="7">
    <location>
        <begin position="15"/>
        <end position="339"/>
    </location>
</feature>
<gene>
    <name evidence="8" type="ORF">SAMN04487959_10290</name>
</gene>
<evidence type="ECO:0000313" key="9">
    <source>
        <dbReference type="Proteomes" id="UP000199040"/>
    </source>
</evidence>
<name>A0A1I2YQK3_9GAMM</name>
<evidence type="ECO:0000313" key="8">
    <source>
        <dbReference type="EMBL" id="SFH27963.1"/>
    </source>
</evidence>
<proteinExistence type="inferred from homology"/>
<evidence type="ECO:0000259" key="7">
    <source>
        <dbReference type="SMART" id="SM00829"/>
    </source>
</evidence>
<dbReference type="Proteomes" id="UP000199040">
    <property type="component" value="Unassembled WGS sequence"/>
</dbReference>
<evidence type="ECO:0000256" key="5">
    <source>
        <dbReference type="ARBA" id="ARBA00022833"/>
    </source>
</evidence>
<dbReference type="InterPro" id="IPR014187">
    <property type="entry name" value="ADH_Zn_typ-2"/>
</dbReference>
<keyword evidence="4" id="KW-0479">Metal-binding</keyword>
<evidence type="ECO:0000256" key="4">
    <source>
        <dbReference type="ARBA" id="ARBA00022723"/>
    </source>
</evidence>
<sequence>MHAMQLEHIAPVTPGASPLAWREREPPMPDVGQVLIDVSVCGVCHTELDEIEGRTPPPTLPMIPGHQVVGRISAVGEGVPTSRLGERVGIGWIASACGECGFCHSDRENLCPDFIATGRDINGGYAERMVVDARYACPLPASLDDAQAAPMLCAGAIGYRSLNLARLEDGEPLGLTGFGGSAHLVLQLARYIYPASPVHVFARSPDEQRFALDLGAQWAGDTRALSPHPLAAIIDTTPAWTPVVAALANLAPGGRLVVNAIRKEDDDQSALLGLDYPRHLWLEKTLQSVANVTRRDIVEFLALAAEIGVRPEVRSFALRDANQALIELKTRAVRGAKVLHVSA</sequence>
<dbReference type="GO" id="GO:0004022">
    <property type="term" value="F:alcohol dehydrogenase (NAD+) activity"/>
    <property type="evidence" value="ECO:0007669"/>
    <property type="project" value="UniProtKB-EC"/>
</dbReference>
<evidence type="ECO:0000256" key="6">
    <source>
        <dbReference type="ARBA" id="ARBA00023002"/>
    </source>
</evidence>